<dbReference type="Proteomes" id="UP000886814">
    <property type="component" value="Unassembled WGS sequence"/>
</dbReference>
<keyword evidence="1" id="KW-0472">Membrane</keyword>
<feature type="transmembrane region" description="Helical" evidence="1">
    <location>
        <begin position="183"/>
        <end position="201"/>
    </location>
</feature>
<dbReference type="AlphaFoldDB" id="A0A9D1TFF3"/>
<comment type="caution">
    <text evidence="2">The sequence shown here is derived from an EMBL/GenBank/DDBJ whole genome shotgun (WGS) entry which is preliminary data.</text>
</comment>
<gene>
    <name evidence="2" type="ORF">H9747_07300</name>
</gene>
<feature type="transmembrane region" description="Helical" evidence="1">
    <location>
        <begin position="132"/>
        <end position="149"/>
    </location>
</feature>
<accession>A0A9D1TFF3</accession>
<reference evidence="2" key="1">
    <citation type="journal article" date="2021" name="PeerJ">
        <title>Extensive microbial diversity within the chicken gut microbiome revealed by metagenomics and culture.</title>
        <authorList>
            <person name="Gilroy R."/>
            <person name="Ravi A."/>
            <person name="Getino M."/>
            <person name="Pursley I."/>
            <person name="Horton D.L."/>
            <person name="Alikhan N.F."/>
            <person name="Baker D."/>
            <person name="Gharbi K."/>
            <person name="Hall N."/>
            <person name="Watson M."/>
            <person name="Adriaenssens E.M."/>
            <person name="Foster-Nyarko E."/>
            <person name="Jarju S."/>
            <person name="Secka A."/>
            <person name="Antonio M."/>
            <person name="Oren A."/>
            <person name="Chaudhuri R.R."/>
            <person name="La Ragione R."/>
            <person name="Hildebrand F."/>
            <person name="Pallen M.J."/>
        </authorList>
    </citation>
    <scope>NUCLEOTIDE SEQUENCE</scope>
    <source>
        <strain evidence="2">CHK195-9823</strain>
    </source>
</reference>
<dbReference type="SUPFAM" id="SSF48317">
    <property type="entry name" value="Acid phosphatase/Vanadium-dependent haloperoxidase"/>
    <property type="match status" value="1"/>
</dbReference>
<feature type="transmembrane region" description="Helical" evidence="1">
    <location>
        <begin position="156"/>
        <end position="177"/>
    </location>
</feature>
<evidence type="ECO:0000256" key="1">
    <source>
        <dbReference type="SAM" id="Phobius"/>
    </source>
</evidence>
<dbReference type="InterPro" id="IPR036938">
    <property type="entry name" value="PAP2/HPO_sf"/>
</dbReference>
<feature type="transmembrane region" description="Helical" evidence="1">
    <location>
        <begin position="7"/>
        <end position="27"/>
    </location>
</feature>
<feature type="transmembrane region" description="Helical" evidence="1">
    <location>
        <begin position="79"/>
        <end position="100"/>
    </location>
</feature>
<keyword evidence="1" id="KW-0812">Transmembrane</keyword>
<evidence type="ECO:0000313" key="3">
    <source>
        <dbReference type="Proteomes" id="UP000886814"/>
    </source>
</evidence>
<dbReference type="EMBL" id="DXIQ01000045">
    <property type="protein sequence ID" value="HIV38789.1"/>
    <property type="molecule type" value="Genomic_DNA"/>
</dbReference>
<sequence length="216" mass="25266">MNFLKKYRHTLVIPTYGILYLLAFQYVEHRTVRPHIIHMKVDDYIPFCEYFIIPYYLWFIFIAGTVFYFAFINKNKKEYWQLVLSLGIGMTLFIIISLIFPNGQELRPSLSGDGIFIEMVRYLYKIDTPTNVFPSIHVFNTIACCIAVFRHRGFHFRRLVPTATGILGTLIVLSTIFLKQHTLLDVAGAIVLNVFCYQLLYKPKAVQEKQPARIRV</sequence>
<protein>
    <submittedName>
        <fullName evidence="2">Phosphatase PAP2 family protein</fullName>
    </submittedName>
</protein>
<name>A0A9D1TFF3_9FIRM</name>
<organism evidence="2 3">
    <name type="scientific">Candidatus Blautia stercorigallinarum</name>
    <dbReference type="NCBI Taxonomy" id="2838501"/>
    <lineage>
        <taxon>Bacteria</taxon>
        <taxon>Bacillati</taxon>
        <taxon>Bacillota</taxon>
        <taxon>Clostridia</taxon>
        <taxon>Lachnospirales</taxon>
        <taxon>Lachnospiraceae</taxon>
        <taxon>Blautia</taxon>
    </lineage>
</organism>
<reference evidence="2" key="2">
    <citation type="submission" date="2021-04" db="EMBL/GenBank/DDBJ databases">
        <authorList>
            <person name="Gilroy R."/>
        </authorList>
    </citation>
    <scope>NUCLEOTIDE SEQUENCE</scope>
    <source>
        <strain evidence="2">CHK195-9823</strain>
    </source>
</reference>
<evidence type="ECO:0000313" key="2">
    <source>
        <dbReference type="EMBL" id="HIV38789.1"/>
    </source>
</evidence>
<feature type="transmembrane region" description="Helical" evidence="1">
    <location>
        <begin position="52"/>
        <end position="72"/>
    </location>
</feature>
<proteinExistence type="predicted"/>
<keyword evidence="1" id="KW-1133">Transmembrane helix</keyword>
<dbReference type="Gene3D" id="1.20.144.10">
    <property type="entry name" value="Phosphatidic acid phosphatase type 2/haloperoxidase"/>
    <property type="match status" value="1"/>
</dbReference>